<reference evidence="1 2" key="1">
    <citation type="submission" date="2017-04" db="EMBL/GenBank/DDBJ databases">
        <authorList>
            <person name="Afonso C.L."/>
            <person name="Miller P.J."/>
            <person name="Scott M.A."/>
            <person name="Spackman E."/>
            <person name="Goraichik I."/>
            <person name="Dimitrov K.M."/>
            <person name="Suarez D.L."/>
            <person name="Swayne D.E."/>
        </authorList>
    </citation>
    <scope>NUCLEOTIDE SEQUENCE [LARGE SCALE GENOMIC DNA]</scope>
    <source>
        <strain evidence="1 2">DSM 3385</strain>
    </source>
</reference>
<dbReference type="AlphaFoldDB" id="A0A1W2DEK4"/>
<dbReference type="RefSeq" id="WP_084070198.1">
    <property type="nucleotide sequence ID" value="NZ_FWXY01000017.1"/>
</dbReference>
<sequence>MQLWKRPGIYEVFQSSDDNPVKKESVAKNQCQYPYFMGAVIESVFNTTLDQFKNSTFGVRISWWGQAFVIDIIEAFFVSKGLDR</sequence>
<dbReference type="EMBL" id="FWXY01000017">
    <property type="protein sequence ID" value="SMC95486.1"/>
    <property type="molecule type" value="Genomic_DNA"/>
</dbReference>
<evidence type="ECO:0000313" key="2">
    <source>
        <dbReference type="Proteomes" id="UP000192418"/>
    </source>
</evidence>
<accession>A0A1W2DEK4</accession>
<keyword evidence="2" id="KW-1185">Reference proteome</keyword>
<proteinExistence type="predicted"/>
<name>A0A1W2DEK4_9BACT</name>
<evidence type="ECO:0000313" key="1">
    <source>
        <dbReference type="EMBL" id="SMC95486.1"/>
    </source>
</evidence>
<gene>
    <name evidence="1" type="ORF">SAMN02746065_11716</name>
</gene>
<dbReference type="Proteomes" id="UP000192418">
    <property type="component" value="Unassembled WGS sequence"/>
</dbReference>
<protein>
    <submittedName>
        <fullName evidence="1">Uncharacterized protein</fullName>
    </submittedName>
</protein>
<organism evidence="1 2">
    <name type="scientific">Desulfocicer vacuolatum DSM 3385</name>
    <dbReference type="NCBI Taxonomy" id="1121400"/>
    <lineage>
        <taxon>Bacteria</taxon>
        <taxon>Pseudomonadati</taxon>
        <taxon>Thermodesulfobacteriota</taxon>
        <taxon>Desulfobacteria</taxon>
        <taxon>Desulfobacterales</taxon>
        <taxon>Desulfobacteraceae</taxon>
        <taxon>Desulfocicer</taxon>
    </lineage>
</organism>